<dbReference type="AlphaFoldDB" id="A0A2D2LUP9"/>
<name>A0A2D2LUP9_FAUOS</name>
<proteinExistence type="predicted"/>
<dbReference type="GO" id="GO:0004806">
    <property type="term" value="F:triacylglycerol lipase activity"/>
    <property type="evidence" value="ECO:0007669"/>
    <property type="project" value="TreeGrafter"/>
</dbReference>
<dbReference type="Gene3D" id="3.40.50.1820">
    <property type="entry name" value="alpha/beta hydrolase"/>
    <property type="match status" value="1"/>
</dbReference>
<feature type="domain" description="AB hydrolase-1" evidence="1">
    <location>
        <begin position="41"/>
        <end position="298"/>
    </location>
</feature>
<dbReference type="EMBL" id="CP024443">
    <property type="protein sequence ID" value="ATR78690.1"/>
    <property type="molecule type" value="Genomic_DNA"/>
</dbReference>
<evidence type="ECO:0000259" key="1">
    <source>
        <dbReference type="Pfam" id="PF00561"/>
    </source>
</evidence>
<dbReference type="Pfam" id="PF00561">
    <property type="entry name" value="Abhydrolase_1"/>
    <property type="match status" value="1"/>
</dbReference>
<dbReference type="Proteomes" id="UP000229340">
    <property type="component" value="Chromosome"/>
</dbReference>
<dbReference type="STRING" id="34062.AXE82_01240"/>
<organism evidence="2 3">
    <name type="scientific">Faucicola osloensis</name>
    <name type="common">Moraxella osloensis</name>
    <dbReference type="NCBI Taxonomy" id="34062"/>
    <lineage>
        <taxon>Bacteria</taxon>
        <taxon>Pseudomonadati</taxon>
        <taxon>Pseudomonadota</taxon>
        <taxon>Gammaproteobacteria</taxon>
        <taxon>Moraxellales</taxon>
        <taxon>Moraxellaceae</taxon>
        <taxon>Faucicola</taxon>
    </lineage>
</organism>
<gene>
    <name evidence="2" type="ORF">NP7_05120</name>
</gene>
<dbReference type="PANTHER" id="PTHR43433">
    <property type="entry name" value="HYDROLASE, ALPHA/BETA FOLD FAMILY PROTEIN"/>
    <property type="match status" value="1"/>
</dbReference>
<dbReference type="InterPro" id="IPR050471">
    <property type="entry name" value="AB_hydrolase"/>
</dbReference>
<dbReference type="PANTHER" id="PTHR43433:SF5">
    <property type="entry name" value="AB HYDROLASE-1 DOMAIN-CONTAINING PROTEIN"/>
    <property type="match status" value="1"/>
</dbReference>
<keyword evidence="2" id="KW-0378">Hydrolase</keyword>
<evidence type="ECO:0000313" key="3">
    <source>
        <dbReference type="Proteomes" id="UP000229340"/>
    </source>
</evidence>
<evidence type="ECO:0000313" key="2">
    <source>
        <dbReference type="EMBL" id="ATR78690.1"/>
    </source>
</evidence>
<reference evidence="3" key="1">
    <citation type="submission" date="2017-11" db="EMBL/GenBank/DDBJ databases">
        <title>Complete genome sequence of Moraxella osloensis NP7 isolated from human skin.</title>
        <authorList>
            <person name="Lee K."/>
            <person name="Lim J.Y."/>
            <person name="Hwang I."/>
        </authorList>
    </citation>
    <scope>NUCLEOTIDE SEQUENCE [LARGE SCALE GENOMIC DNA]</scope>
    <source>
        <strain evidence="3">NP7</strain>
    </source>
</reference>
<accession>A0A2D2LUP9</accession>
<sequence>MDLAKFNFEPSAITDFMQSAIIDIGDELQLCVEVGGNPDHPPLLLIMGLGSQLVFWPDSFVKGLIDAGFFVIRFDNRDIGLSSKIARPFPRFPTNNVKMMLRMQVGLTNRHFPVAYNLFDMVEDTRRLLDKLALNNVYVVGASMGGMIAQILAAKYPKRVSTLGLMFTSNNKPFLPPPKPKQLQTLLSHPKTTQIDDVVAYGVWCMQRIGSPNHVDEREVERLIRLRFERSYHPRGVLQQLQAILATGSIVKFDQKIKQPTIIIHGEKDGLVPSAHGRAIAKAIAHSEFHLIKDMGHDLAKPFIPTIVKLLADHYMKHA</sequence>
<dbReference type="InterPro" id="IPR029058">
    <property type="entry name" value="AB_hydrolase_fold"/>
</dbReference>
<protein>
    <submittedName>
        <fullName evidence="2">Alpha/beta hydrolase</fullName>
    </submittedName>
</protein>
<dbReference type="RefSeq" id="WP_100269959.1">
    <property type="nucleotide sequence ID" value="NZ_CP024443.1"/>
</dbReference>
<dbReference type="InterPro" id="IPR000073">
    <property type="entry name" value="AB_hydrolase_1"/>
</dbReference>
<dbReference type="GO" id="GO:0046503">
    <property type="term" value="P:glycerolipid catabolic process"/>
    <property type="evidence" value="ECO:0007669"/>
    <property type="project" value="TreeGrafter"/>
</dbReference>
<dbReference type="SUPFAM" id="SSF53474">
    <property type="entry name" value="alpha/beta-Hydrolases"/>
    <property type="match status" value="1"/>
</dbReference>